<evidence type="ECO:0000256" key="1">
    <source>
        <dbReference type="SAM" id="MobiDB-lite"/>
    </source>
</evidence>
<organism evidence="2 3">
    <name type="scientific">Hohenbuehelia grisea</name>
    <dbReference type="NCBI Taxonomy" id="104357"/>
    <lineage>
        <taxon>Eukaryota</taxon>
        <taxon>Fungi</taxon>
        <taxon>Dikarya</taxon>
        <taxon>Basidiomycota</taxon>
        <taxon>Agaricomycotina</taxon>
        <taxon>Agaricomycetes</taxon>
        <taxon>Agaricomycetidae</taxon>
        <taxon>Agaricales</taxon>
        <taxon>Pleurotineae</taxon>
        <taxon>Pleurotaceae</taxon>
        <taxon>Hohenbuehelia</taxon>
    </lineage>
</organism>
<feature type="region of interest" description="Disordered" evidence="1">
    <location>
        <begin position="1"/>
        <end position="36"/>
    </location>
</feature>
<name>A0ABR3JPS0_9AGAR</name>
<feature type="region of interest" description="Disordered" evidence="1">
    <location>
        <begin position="936"/>
        <end position="997"/>
    </location>
</feature>
<accession>A0ABR3JPS0</accession>
<reference evidence="3" key="1">
    <citation type="submission" date="2024-06" db="EMBL/GenBank/DDBJ databases">
        <title>Multi-omics analyses provide insights into the biosynthesis of the anticancer antibiotic pleurotin in Hohenbuehelia grisea.</title>
        <authorList>
            <person name="Weaver J.A."/>
            <person name="Alberti F."/>
        </authorList>
    </citation>
    <scope>NUCLEOTIDE SEQUENCE [LARGE SCALE GENOMIC DNA]</scope>
    <source>
        <strain evidence="3">T-177</strain>
    </source>
</reference>
<feature type="region of interest" description="Disordered" evidence="1">
    <location>
        <begin position="1015"/>
        <end position="1049"/>
    </location>
</feature>
<feature type="compositionally biased region" description="Low complexity" evidence="1">
    <location>
        <begin position="268"/>
        <end position="297"/>
    </location>
</feature>
<feature type="region of interest" description="Disordered" evidence="1">
    <location>
        <begin position="183"/>
        <end position="225"/>
    </location>
</feature>
<proteinExistence type="predicted"/>
<sequence>MRKGTDADRDYSDSPDAFNDTDSLMRNDSPAPSLRINGWLSDLRLTEPSAHSPALLGRAVSPLTEYEPAMRADSPICGTAFDAPGATPTDDPLHHPSHSYSRVSPMPEETEEDEKEERDTEDTEELRAFVRVIGETFDGPRDVDKVSSAAITATSFPLPLPNHYIPTADSLRLASVPAQRTLNARHARHASRPCQTRLARRRSRRTGMPSTFPPRRRQTSFQPASHRRRHLFWGHAKFSECTLKHSDYSEHVIHGNAARSPNGHPYVPDSVSAPDNPAAAARPAPTPTTSTPLTRFPSTPPSVTPRRTAPPTPTLSPSSSTTFTSGSGSGASSTFTSGSSSLSLVGTSLANTMYAQGLAQAPTPTPATIARNGNTSQVFLGHFAEDADGEDSTADYGFPSVPYEDEVSADDDEYDDDEFTGTQNQALSSRWSLGLSIDAAHVPPPPTPEGEYSIGRGRRDSAVGINGKKNDGNKDGRIARSLANLRRRYAGKKKEKRMKRASQQVTAASDVSKRESAVDPTLAPVSPIDDDRTPPAATTAVFSPPPPLTDSSASLATKPSTDSMAMSDADAERFRHDKRRRDSSPDNTVSFSKPTLGSPITLTGASPLKRRPTAFVRAASTDALRDLPDKALPRVPSPGSETVHVVRQTRSQNALDSFHLPSTPKTPVSPQAAPSSPAITPVPARKQGSSPPTPTISPEQVQGQPRSSSIQFQEPERRDRDRDRDAHWLAERREQVRQQRSFAFSHSLRAAYSPVSPSITPAFATGPDPATSSSSSPSSPTSVVPGSSVPAAVSISGSPVPSALGAAAPTSTSSPNPALLPHTSATLFPLTGSGLGGPTALPIRGGERPLTARARARSASASVGASTNARPWISGGGLGLGIALARAPALLPPPTLRPTAAGAPAVHRPKTAVPATPKLLATPALAPAPMPAFVARSAGSEPAGEQAPRLRPRADSVSGPISGSGSGMASASASGATHANGTPRVLRPAPSLGSLPGATKSLVSLAGLVRRMGMGMGKKEREQQGSTHTRPMARDDELPPPPASAPAAPLKEEMGLPLSLSRNQGFADDHFTEVIPRENGAIVLEDDETEVDVTGNFGSVRLPPGSLFERPSPPPSPASMRRRRPALMAKLGLGAEEYSSSNASSTVSLGMGSMASLGGMRRSPKRRLVVTGVHPDDSGAHAAVRAWAESFGTVKTLERLPDGGIVVDWKNKGVADMVGRVQSKTHIDGAGSVSLSWSTKRR</sequence>
<feature type="region of interest" description="Disordered" evidence="1">
    <location>
        <begin position="440"/>
        <end position="608"/>
    </location>
</feature>
<feature type="compositionally biased region" description="Low complexity" evidence="1">
    <location>
        <begin position="315"/>
        <end position="341"/>
    </location>
</feature>
<feature type="compositionally biased region" description="Polar residues" evidence="1">
    <location>
        <begin position="585"/>
        <end position="604"/>
    </location>
</feature>
<evidence type="ECO:0000313" key="2">
    <source>
        <dbReference type="EMBL" id="KAL0957813.1"/>
    </source>
</evidence>
<feature type="compositionally biased region" description="Basic and acidic residues" evidence="1">
    <location>
        <begin position="570"/>
        <end position="584"/>
    </location>
</feature>
<feature type="compositionally biased region" description="Low complexity" evidence="1">
    <location>
        <begin position="669"/>
        <end position="678"/>
    </location>
</feature>
<feature type="region of interest" description="Disordered" evidence="1">
    <location>
        <begin position="255"/>
        <end position="341"/>
    </location>
</feature>
<feature type="compositionally biased region" description="Basic and acidic residues" evidence="1">
    <location>
        <begin position="468"/>
        <end position="478"/>
    </location>
</feature>
<feature type="region of interest" description="Disordered" evidence="1">
    <location>
        <begin position="656"/>
        <end position="723"/>
    </location>
</feature>
<feature type="region of interest" description="Disordered" evidence="1">
    <location>
        <begin position="762"/>
        <end position="788"/>
    </location>
</feature>
<feature type="compositionally biased region" description="Pro residues" evidence="1">
    <location>
        <begin position="298"/>
        <end position="314"/>
    </location>
</feature>
<dbReference type="EMBL" id="JASNQZ010000005">
    <property type="protein sequence ID" value="KAL0957813.1"/>
    <property type="molecule type" value="Genomic_DNA"/>
</dbReference>
<gene>
    <name evidence="2" type="ORF">HGRIS_001590</name>
</gene>
<feature type="compositionally biased region" description="Polar residues" evidence="1">
    <location>
        <begin position="549"/>
        <end position="564"/>
    </location>
</feature>
<feature type="compositionally biased region" description="Basic and acidic residues" evidence="1">
    <location>
        <begin position="714"/>
        <end position="723"/>
    </location>
</feature>
<feature type="compositionally biased region" description="Basic and acidic residues" evidence="1">
    <location>
        <begin position="1"/>
        <end position="12"/>
    </location>
</feature>
<feature type="compositionally biased region" description="Acidic residues" evidence="1">
    <location>
        <begin position="108"/>
        <end position="124"/>
    </location>
</feature>
<dbReference type="Proteomes" id="UP001556367">
    <property type="component" value="Unassembled WGS sequence"/>
</dbReference>
<protein>
    <recommendedName>
        <fullName evidence="4">Proteophosphoglycan ppg4</fullName>
    </recommendedName>
</protein>
<evidence type="ECO:0008006" key="4">
    <source>
        <dbReference type="Google" id="ProtNLM"/>
    </source>
</evidence>
<feature type="compositionally biased region" description="Low complexity" evidence="1">
    <location>
        <begin position="956"/>
        <end position="981"/>
    </location>
</feature>
<comment type="caution">
    <text evidence="2">The sequence shown here is derived from an EMBL/GenBank/DDBJ whole genome shotgun (WGS) entry which is preliminary data.</text>
</comment>
<feature type="compositionally biased region" description="Low complexity" evidence="1">
    <location>
        <begin position="764"/>
        <end position="788"/>
    </location>
</feature>
<feature type="region of interest" description="Disordered" evidence="1">
    <location>
        <begin position="1095"/>
        <end position="1121"/>
    </location>
</feature>
<keyword evidence="3" id="KW-1185">Reference proteome</keyword>
<feature type="region of interest" description="Disordered" evidence="1">
    <location>
        <begin position="77"/>
        <end position="124"/>
    </location>
</feature>
<feature type="region of interest" description="Disordered" evidence="1">
    <location>
        <begin position="801"/>
        <end position="825"/>
    </location>
</feature>
<feature type="compositionally biased region" description="Basic residues" evidence="1">
    <location>
        <begin position="485"/>
        <end position="500"/>
    </location>
</feature>
<evidence type="ECO:0000313" key="3">
    <source>
        <dbReference type="Proteomes" id="UP001556367"/>
    </source>
</evidence>
<feature type="compositionally biased region" description="Polar residues" evidence="1">
    <location>
        <begin position="696"/>
        <end position="712"/>
    </location>
</feature>